<gene>
    <name evidence="1" type="ORF">rCG_21659</name>
</gene>
<name>A6J1K7_RAT</name>
<accession>A6J1K7</accession>
<dbReference type="AlphaFoldDB" id="A6J1K7"/>
<evidence type="ECO:0000313" key="1">
    <source>
        <dbReference type="EMBL" id="EDM13796.1"/>
    </source>
</evidence>
<dbReference type="Proteomes" id="UP000234681">
    <property type="component" value="Chromosome 12"/>
</dbReference>
<protein>
    <submittedName>
        <fullName evidence="1">RCG21659</fullName>
    </submittedName>
</protein>
<proteinExistence type="predicted"/>
<reference evidence="1 2" key="1">
    <citation type="submission" date="2005-07" db="EMBL/GenBank/DDBJ databases">
        <authorList>
            <person name="Mural R.J."/>
            <person name="Li P.W."/>
            <person name="Adams M.D."/>
            <person name="Amanatides P.G."/>
            <person name="Baden-Tillson H."/>
            <person name="Barnstead M."/>
            <person name="Chin S.H."/>
            <person name="Dew I."/>
            <person name="Evans C.A."/>
            <person name="Ferriera S."/>
            <person name="Flanigan M."/>
            <person name="Fosler C."/>
            <person name="Glodek A."/>
            <person name="Gu Z."/>
            <person name="Holt R.A."/>
            <person name="Jennings D."/>
            <person name="Kraft C.L."/>
            <person name="Lu F."/>
            <person name="Nguyen T."/>
            <person name="Nusskern D.R."/>
            <person name="Pfannkoch C.M."/>
            <person name="Sitter C."/>
            <person name="Sutton G.G."/>
            <person name="Venter J.C."/>
            <person name="Wang Z."/>
            <person name="Woodage T."/>
            <person name="Zheng X.H."/>
            <person name="Zhong F."/>
        </authorList>
    </citation>
    <scope>NUCLEOTIDE SEQUENCE [LARGE SCALE GENOMIC DNA]</scope>
    <source>
        <strain>BN</strain>
        <strain evidence="2">Sprague-Dawley</strain>
    </source>
</reference>
<evidence type="ECO:0000313" key="2">
    <source>
        <dbReference type="Proteomes" id="UP000234681"/>
    </source>
</evidence>
<sequence>MGAITFFDCPNSGGTVPVRNPQLCQQCPASPKAVPCAFNGVGGVDLETGFLCVALALLELGL</sequence>
<dbReference type="EMBL" id="CH473973">
    <property type="protein sequence ID" value="EDM13796.1"/>
    <property type="molecule type" value="Genomic_DNA"/>
</dbReference>
<organism evidence="1 2">
    <name type="scientific">Rattus norvegicus</name>
    <name type="common">Rat</name>
    <dbReference type="NCBI Taxonomy" id="10116"/>
    <lineage>
        <taxon>Eukaryota</taxon>
        <taxon>Metazoa</taxon>
        <taxon>Chordata</taxon>
        <taxon>Craniata</taxon>
        <taxon>Vertebrata</taxon>
        <taxon>Euteleostomi</taxon>
        <taxon>Mammalia</taxon>
        <taxon>Eutheria</taxon>
        <taxon>Euarchontoglires</taxon>
        <taxon>Glires</taxon>
        <taxon>Rodentia</taxon>
        <taxon>Myomorpha</taxon>
        <taxon>Muroidea</taxon>
        <taxon>Muridae</taxon>
        <taxon>Murinae</taxon>
        <taxon>Rattus</taxon>
    </lineage>
</organism>